<evidence type="ECO:0000313" key="10">
    <source>
        <dbReference type="Proteomes" id="UP000789390"/>
    </source>
</evidence>
<dbReference type="Proteomes" id="UP000789390">
    <property type="component" value="Unassembled WGS sequence"/>
</dbReference>
<dbReference type="PANTHER" id="PTHR24251">
    <property type="entry name" value="OVOCHYMASE-RELATED"/>
    <property type="match status" value="1"/>
</dbReference>
<feature type="disulfide bond" evidence="3">
    <location>
        <begin position="142"/>
        <end position="152"/>
    </location>
</feature>
<feature type="compositionally biased region" description="Low complexity" evidence="4">
    <location>
        <begin position="562"/>
        <end position="571"/>
    </location>
</feature>
<keyword evidence="1" id="KW-0677">Repeat</keyword>
<keyword evidence="10" id="KW-1185">Reference proteome</keyword>
<organism evidence="9 10">
    <name type="scientific">Daphnia galeata</name>
    <dbReference type="NCBI Taxonomy" id="27404"/>
    <lineage>
        <taxon>Eukaryota</taxon>
        <taxon>Metazoa</taxon>
        <taxon>Ecdysozoa</taxon>
        <taxon>Arthropoda</taxon>
        <taxon>Crustacea</taxon>
        <taxon>Branchiopoda</taxon>
        <taxon>Diplostraca</taxon>
        <taxon>Cladocera</taxon>
        <taxon>Anomopoda</taxon>
        <taxon>Daphniidae</taxon>
        <taxon>Daphnia</taxon>
    </lineage>
</organism>
<dbReference type="InterPro" id="IPR036772">
    <property type="entry name" value="SRCR-like_dom_sf"/>
</dbReference>
<sequence>MALNWAICIAVAAAIHQAQFVVVSEDIRLLKEFSQIEQSGKITEEEENDLVKQGSFHLSFQTQPTEDGHMIVPWINHVGITHNSPPTLPICYNQSHNQKDGVVRLAHVICRQLGFMTVTKWFGIHKETIGLHLNSTGLSAYCRGDEQFVDHCQWQRPMMPPCSHFLAIECGDCSRSYLMTEETRITLSSPGFPVYIPLAVCEWNITSIPENNLLIRFQQFELPSPVYDESVNAVSCRSGSLDVMSYHEDINKMALDGRFCGRYRNLTIFSNRILIRFTASSFKMDSITKKGFLAECSLVSSVQLSNHIAVVRWVLIGCAVLFSVITALFLWVWKGNLRKFCLHFCSSYWENSPTNEDHPSLARSPRSTAVLSTSVVPFSRIPGLENQQIEAMYHRSRSGIKVPVTVCDSRHMEQTRRLEKWHSSNHPRTSSADFISMPGFNPLKNISVASIAKEKDESHVYEEIDIGCSEVSCIQTKTSTTSSRIIRPMPFINRSLYEPPCIMSYQEISPSGPSSASVLVSGSQLSSRVQQPLRDATGHDRPCFVCSSGSIFSAVSYFPQSSESGDSASLSGIYISPEPDSEE</sequence>
<dbReference type="SUPFAM" id="SSF49854">
    <property type="entry name" value="Spermadhesin, CUB domain"/>
    <property type="match status" value="1"/>
</dbReference>
<feature type="domain" description="CUB" evidence="7">
    <location>
        <begin position="173"/>
        <end position="299"/>
    </location>
</feature>
<keyword evidence="5" id="KW-0812">Transmembrane</keyword>
<feature type="transmembrane region" description="Helical" evidence="5">
    <location>
        <begin position="310"/>
        <end position="333"/>
    </location>
</feature>
<comment type="caution">
    <text evidence="3">Lacks conserved residue(s) required for the propagation of feature annotation.</text>
</comment>
<keyword evidence="2 3" id="KW-1015">Disulfide bond</keyword>
<evidence type="ECO:0008006" key="11">
    <source>
        <dbReference type="Google" id="ProtNLM"/>
    </source>
</evidence>
<comment type="caution">
    <text evidence="9">The sequence shown here is derived from an EMBL/GenBank/DDBJ whole genome shotgun (WGS) entry which is preliminary data.</text>
</comment>
<dbReference type="AlphaFoldDB" id="A0A8J2WE85"/>
<gene>
    <name evidence="9" type="ORF">DGAL_LOCUS6539</name>
</gene>
<dbReference type="InterPro" id="IPR000859">
    <property type="entry name" value="CUB_dom"/>
</dbReference>
<proteinExistence type="predicted"/>
<evidence type="ECO:0000256" key="6">
    <source>
        <dbReference type="SAM" id="SignalP"/>
    </source>
</evidence>
<name>A0A8J2WE85_9CRUS</name>
<evidence type="ECO:0000259" key="8">
    <source>
        <dbReference type="PROSITE" id="PS50287"/>
    </source>
</evidence>
<dbReference type="Pfam" id="PF00431">
    <property type="entry name" value="CUB"/>
    <property type="match status" value="1"/>
</dbReference>
<dbReference type="PROSITE" id="PS01180">
    <property type="entry name" value="CUB"/>
    <property type="match status" value="1"/>
</dbReference>
<dbReference type="SMART" id="SM00042">
    <property type="entry name" value="CUB"/>
    <property type="match status" value="1"/>
</dbReference>
<evidence type="ECO:0000256" key="2">
    <source>
        <dbReference type="ARBA" id="ARBA00023157"/>
    </source>
</evidence>
<evidence type="ECO:0000256" key="3">
    <source>
        <dbReference type="PROSITE-ProRule" id="PRU00196"/>
    </source>
</evidence>
<evidence type="ECO:0000256" key="1">
    <source>
        <dbReference type="ARBA" id="ARBA00022737"/>
    </source>
</evidence>
<keyword evidence="5" id="KW-1133">Transmembrane helix</keyword>
<dbReference type="InterPro" id="IPR035914">
    <property type="entry name" value="Sperma_CUB_dom_sf"/>
</dbReference>
<keyword evidence="5" id="KW-0472">Membrane</keyword>
<reference evidence="9" key="1">
    <citation type="submission" date="2021-11" db="EMBL/GenBank/DDBJ databases">
        <authorList>
            <person name="Schell T."/>
        </authorList>
    </citation>
    <scope>NUCLEOTIDE SEQUENCE</scope>
    <source>
        <strain evidence="9">M5</strain>
    </source>
</reference>
<dbReference type="PROSITE" id="PS50287">
    <property type="entry name" value="SRCR_2"/>
    <property type="match status" value="1"/>
</dbReference>
<dbReference type="SUPFAM" id="SSF56487">
    <property type="entry name" value="SRCR-like"/>
    <property type="match status" value="1"/>
</dbReference>
<dbReference type="InterPro" id="IPR001190">
    <property type="entry name" value="SRCR"/>
</dbReference>
<feature type="chain" id="PRO_5035173893" description="CUB domain-containing protein" evidence="6">
    <location>
        <begin position="21"/>
        <end position="583"/>
    </location>
</feature>
<keyword evidence="6" id="KW-0732">Signal</keyword>
<dbReference type="EMBL" id="CAKKLH010000116">
    <property type="protein sequence ID" value="CAH0103862.1"/>
    <property type="molecule type" value="Genomic_DNA"/>
</dbReference>
<feature type="signal peptide" evidence="6">
    <location>
        <begin position="1"/>
        <end position="20"/>
    </location>
</feature>
<protein>
    <recommendedName>
        <fullName evidence="11">CUB domain-containing protein</fullName>
    </recommendedName>
</protein>
<dbReference type="GO" id="GO:0016020">
    <property type="term" value="C:membrane"/>
    <property type="evidence" value="ECO:0007669"/>
    <property type="project" value="InterPro"/>
</dbReference>
<feature type="domain" description="SRCR" evidence="8">
    <location>
        <begin position="90"/>
        <end position="171"/>
    </location>
</feature>
<evidence type="ECO:0000256" key="5">
    <source>
        <dbReference type="SAM" id="Phobius"/>
    </source>
</evidence>
<evidence type="ECO:0000259" key="7">
    <source>
        <dbReference type="PROSITE" id="PS01180"/>
    </source>
</evidence>
<dbReference type="OrthoDB" id="6353104at2759"/>
<dbReference type="CDD" id="cd00041">
    <property type="entry name" value="CUB"/>
    <property type="match status" value="1"/>
</dbReference>
<dbReference type="Gene3D" id="2.60.120.290">
    <property type="entry name" value="Spermadhesin, CUB domain"/>
    <property type="match status" value="1"/>
</dbReference>
<evidence type="ECO:0000313" key="9">
    <source>
        <dbReference type="EMBL" id="CAH0103862.1"/>
    </source>
</evidence>
<feature type="region of interest" description="Disordered" evidence="4">
    <location>
        <begin position="562"/>
        <end position="583"/>
    </location>
</feature>
<evidence type="ECO:0000256" key="4">
    <source>
        <dbReference type="SAM" id="MobiDB-lite"/>
    </source>
</evidence>
<accession>A0A8J2WE85</accession>